<reference evidence="1 2" key="1">
    <citation type="submission" date="2019-07" db="EMBL/GenBank/DDBJ databases">
        <title>Whole genome shotgun sequence of Microvirga aerophila NBRC 106136.</title>
        <authorList>
            <person name="Hosoyama A."/>
            <person name="Uohara A."/>
            <person name="Ohji S."/>
            <person name="Ichikawa N."/>
        </authorList>
    </citation>
    <scope>NUCLEOTIDE SEQUENCE [LARGE SCALE GENOMIC DNA]</scope>
    <source>
        <strain evidence="1 2">NBRC 106136</strain>
    </source>
</reference>
<evidence type="ECO:0000313" key="1">
    <source>
        <dbReference type="EMBL" id="GEO17807.1"/>
    </source>
</evidence>
<protein>
    <submittedName>
        <fullName evidence="1">Uncharacterized protein</fullName>
    </submittedName>
</protein>
<dbReference type="Proteomes" id="UP000321085">
    <property type="component" value="Unassembled WGS sequence"/>
</dbReference>
<name>A0A512C189_9HYPH</name>
<sequence>MFRRRRQLGADSDIGYPIDMSKGMRWANFDRKMQQVEAAEVVCNAHFFQFVQKLVQRRTSLNQ</sequence>
<keyword evidence="2" id="KW-1185">Reference proteome</keyword>
<gene>
    <name evidence="1" type="ORF">MAE02_55030</name>
</gene>
<proteinExistence type="predicted"/>
<accession>A0A512C189</accession>
<dbReference type="EMBL" id="BJYU01000127">
    <property type="protein sequence ID" value="GEO17807.1"/>
    <property type="molecule type" value="Genomic_DNA"/>
</dbReference>
<organism evidence="1 2">
    <name type="scientific">Microvirga aerophila</name>
    <dbReference type="NCBI Taxonomy" id="670291"/>
    <lineage>
        <taxon>Bacteria</taxon>
        <taxon>Pseudomonadati</taxon>
        <taxon>Pseudomonadota</taxon>
        <taxon>Alphaproteobacteria</taxon>
        <taxon>Hyphomicrobiales</taxon>
        <taxon>Methylobacteriaceae</taxon>
        <taxon>Microvirga</taxon>
    </lineage>
</organism>
<dbReference type="AlphaFoldDB" id="A0A512C189"/>
<comment type="caution">
    <text evidence="1">The sequence shown here is derived from an EMBL/GenBank/DDBJ whole genome shotgun (WGS) entry which is preliminary data.</text>
</comment>
<evidence type="ECO:0000313" key="2">
    <source>
        <dbReference type="Proteomes" id="UP000321085"/>
    </source>
</evidence>